<dbReference type="Proteomes" id="UP001293718">
    <property type="component" value="Unassembled WGS sequence"/>
</dbReference>
<comment type="caution">
    <text evidence="2">The sequence shown here is derived from an EMBL/GenBank/DDBJ whole genome shotgun (WGS) entry which is preliminary data.</text>
</comment>
<evidence type="ECO:0000313" key="2">
    <source>
        <dbReference type="EMBL" id="MDZ5460604.1"/>
    </source>
</evidence>
<dbReference type="Pfam" id="PF03401">
    <property type="entry name" value="TctC"/>
    <property type="match status" value="1"/>
</dbReference>
<organism evidence="2 3">
    <name type="scientific">Azohydromonas lata</name>
    <dbReference type="NCBI Taxonomy" id="45677"/>
    <lineage>
        <taxon>Bacteria</taxon>
        <taxon>Pseudomonadati</taxon>
        <taxon>Pseudomonadota</taxon>
        <taxon>Betaproteobacteria</taxon>
        <taxon>Burkholderiales</taxon>
        <taxon>Sphaerotilaceae</taxon>
        <taxon>Azohydromonas</taxon>
    </lineage>
</organism>
<accession>A0ABU5IP04</accession>
<gene>
    <name evidence="2" type="ORF">SM757_28895</name>
</gene>
<feature type="non-terminal residue" evidence="2">
    <location>
        <position position="1"/>
    </location>
</feature>
<dbReference type="InterPro" id="IPR042100">
    <property type="entry name" value="Bug_dom1"/>
</dbReference>
<dbReference type="Gene3D" id="3.40.190.150">
    <property type="entry name" value="Bordetella uptake gene, domain 1"/>
    <property type="match status" value="1"/>
</dbReference>
<evidence type="ECO:0000313" key="3">
    <source>
        <dbReference type="Proteomes" id="UP001293718"/>
    </source>
</evidence>
<dbReference type="SUPFAM" id="SSF53850">
    <property type="entry name" value="Periplasmic binding protein-like II"/>
    <property type="match status" value="1"/>
</dbReference>
<proteinExistence type="inferred from homology"/>
<protein>
    <submittedName>
        <fullName evidence="2">Tripartite tricarboxylate transporter substrate-binding protein</fullName>
    </submittedName>
</protein>
<sequence length="152" mass="16332">FKHYANVSATHIPYRGLAPAIQDVMAGQIDFAFVPATTLAAVRTGKLKLLAVASKTRTELAPQTPTFAEEGFGHVFADSLFGIYAPAGTRPDVVEHLNREINKILSTPVVKARFAEVGAQAVPVTPAAFRDMVQAETRVFSGIVKARNITPD</sequence>
<dbReference type="Gene3D" id="3.40.190.10">
    <property type="entry name" value="Periplasmic binding protein-like II"/>
    <property type="match status" value="1"/>
</dbReference>
<dbReference type="InterPro" id="IPR005064">
    <property type="entry name" value="BUG"/>
</dbReference>
<dbReference type="PANTHER" id="PTHR42928:SF5">
    <property type="entry name" value="BLR1237 PROTEIN"/>
    <property type="match status" value="1"/>
</dbReference>
<name>A0ABU5IP04_9BURK</name>
<comment type="similarity">
    <text evidence="1">Belongs to the UPF0065 (bug) family.</text>
</comment>
<dbReference type="PANTHER" id="PTHR42928">
    <property type="entry name" value="TRICARBOXYLATE-BINDING PROTEIN"/>
    <property type="match status" value="1"/>
</dbReference>
<dbReference type="EMBL" id="JAXOJX010000074">
    <property type="protein sequence ID" value="MDZ5460604.1"/>
    <property type="molecule type" value="Genomic_DNA"/>
</dbReference>
<keyword evidence="3" id="KW-1185">Reference proteome</keyword>
<reference evidence="2 3" key="1">
    <citation type="submission" date="2023-11" db="EMBL/GenBank/DDBJ databases">
        <title>Draft genome of Azohydromonas lata strain H1 (DSM1123), a polyhydroxyalkanoate producer.</title>
        <authorList>
            <person name="Traversa D."/>
            <person name="D'Addabbo P."/>
            <person name="Pazzani C."/>
            <person name="Manzari C."/>
            <person name="Chiara M."/>
            <person name="Scrascia M."/>
        </authorList>
    </citation>
    <scope>NUCLEOTIDE SEQUENCE [LARGE SCALE GENOMIC DNA]</scope>
    <source>
        <strain evidence="2 3">H1</strain>
    </source>
</reference>
<dbReference type="RefSeq" id="WP_322468011.1">
    <property type="nucleotide sequence ID" value="NZ_JAXOJX010000074.1"/>
</dbReference>
<evidence type="ECO:0000256" key="1">
    <source>
        <dbReference type="ARBA" id="ARBA00006987"/>
    </source>
</evidence>